<evidence type="ECO:0000256" key="2">
    <source>
        <dbReference type="ARBA" id="ARBA00022679"/>
    </source>
</evidence>
<dbReference type="Gene3D" id="3.40.50.150">
    <property type="entry name" value="Vaccinia Virus protein VP39"/>
    <property type="match status" value="1"/>
</dbReference>
<keyword evidence="7" id="KW-1185">Reference proteome</keyword>
<name>A0ABU6TUC5_9FABA</name>
<accession>A0ABU6TUC5</accession>
<dbReference type="SUPFAM" id="SSF53335">
    <property type="entry name" value="S-adenosyl-L-methionine-dependent methyltransferases"/>
    <property type="match status" value="1"/>
</dbReference>
<dbReference type="InterPro" id="IPR012967">
    <property type="entry name" value="COMT_dimerisation"/>
</dbReference>
<evidence type="ECO:0000256" key="3">
    <source>
        <dbReference type="ARBA" id="ARBA00022691"/>
    </source>
</evidence>
<dbReference type="Pfam" id="PF08100">
    <property type="entry name" value="Dimerisation"/>
    <property type="match status" value="1"/>
</dbReference>
<dbReference type="InterPro" id="IPR016461">
    <property type="entry name" value="COMT-like"/>
</dbReference>
<evidence type="ECO:0000256" key="1">
    <source>
        <dbReference type="ARBA" id="ARBA00022603"/>
    </source>
</evidence>
<evidence type="ECO:0000259" key="4">
    <source>
        <dbReference type="Pfam" id="PF00891"/>
    </source>
</evidence>
<dbReference type="InterPro" id="IPR036388">
    <property type="entry name" value="WH-like_DNA-bd_sf"/>
</dbReference>
<dbReference type="Proteomes" id="UP001341840">
    <property type="component" value="Unassembled WGS sequence"/>
</dbReference>
<reference evidence="6 7" key="1">
    <citation type="journal article" date="2023" name="Plants (Basel)">
        <title>Bridging the Gap: Combining Genomics and Transcriptomics Approaches to Understand Stylosanthes scabra, an Orphan Legume from the Brazilian Caatinga.</title>
        <authorList>
            <person name="Ferreira-Neto J.R.C."/>
            <person name="da Silva M.D."/>
            <person name="Binneck E."/>
            <person name="de Melo N.F."/>
            <person name="da Silva R.H."/>
            <person name="de Melo A.L.T.M."/>
            <person name="Pandolfi V."/>
            <person name="Bustamante F.O."/>
            <person name="Brasileiro-Vidal A.C."/>
            <person name="Benko-Iseppon A.M."/>
        </authorList>
    </citation>
    <scope>NUCLEOTIDE SEQUENCE [LARGE SCALE GENOMIC DNA]</scope>
    <source>
        <tissue evidence="6">Leaves</tissue>
    </source>
</reference>
<protein>
    <submittedName>
        <fullName evidence="6">Uncharacterized protein</fullName>
    </submittedName>
</protein>
<dbReference type="SUPFAM" id="SSF46785">
    <property type="entry name" value="Winged helix' DNA-binding domain"/>
    <property type="match status" value="1"/>
</dbReference>
<keyword evidence="3" id="KW-0949">S-adenosyl-L-methionine</keyword>
<gene>
    <name evidence="6" type="ORF">PIB30_088783</name>
</gene>
<feature type="domain" description="O-methyltransferase dimerisation" evidence="5">
    <location>
        <begin position="20"/>
        <end position="110"/>
    </location>
</feature>
<evidence type="ECO:0000313" key="6">
    <source>
        <dbReference type="EMBL" id="MED6152104.1"/>
    </source>
</evidence>
<dbReference type="InterPro" id="IPR036390">
    <property type="entry name" value="WH_DNA-bd_sf"/>
</dbReference>
<dbReference type="PIRSF" id="PIRSF005739">
    <property type="entry name" value="O-mtase"/>
    <property type="match status" value="1"/>
</dbReference>
<keyword evidence="2" id="KW-0808">Transferase</keyword>
<dbReference type="PROSITE" id="PS51683">
    <property type="entry name" value="SAM_OMT_II"/>
    <property type="match status" value="1"/>
</dbReference>
<dbReference type="Gene3D" id="1.10.10.10">
    <property type="entry name" value="Winged helix-like DNA-binding domain superfamily/Winged helix DNA-binding domain"/>
    <property type="match status" value="1"/>
</dbReference>
<keyword evidence="1" id="KW-0489">Methyltransferase</keyword>
<dbReference type="Pfam" id="PF00891">
    <property type="entry name" value="Methyltransf_2"/>
    <property type="match status" value="1"/>
</dbReference>
<comment type="caution">
    <text evidence="6">The sequence shown here is derived from an EMBL/GenBank/DDBJ whole genome shotgun (WGS) entry which is preliminary data.</text>
</comment>
<dbReference type="EMBL" id="JASCZI010092248">
    <property type="protein sequence ID" value="MED6152104.1"/>
    <property type="molecule type" value="Genomic_DNA"/>
</dbReference>
<sequence length="366" mass="41053">MGSSGEYSASKLLESQTHIWNHIFSFINSISLKCATDLGIPEAIHNYGQPMPLSKLISSLQIHPNKSQFVYRLMRILTHSGFFSKHISTKGEEQESCYSLTDASKLLLKDHPMSLLPFLTAMLDPIITKPCYELPAWFQNDSPTPFYMTHGMTLWDYAVKEPRFSKSINDALATDTPYITSALFEKCKGVFEGLESLVDVGGNTGTMAKAIAETFPQMECTVFDLPHVVDGLQGSGNVKYVGGDMFDSSIPTSDAILLKFVLNDWDDEKCVKILKNCKEAITRSKERKGKVIVIEMVVGDDDGKSNDEDHKSIETQLFFDMMMMVEVIGKERNEKEWANIIFSAGFSDYKIHFSALGVRSLIEMFP</sequence>
<dbReference type="PANTHER" id="PTHR11746">
    <property type="entry name" value="O-METHYLTRANSFERASE"/>
    <property type="match status" value="1"/>
</dbReference>
<evidence type="ECO:0000313" key="7">
    <source>
        <dbReference type="Proteomes" id="UP001341840"/>
    </source>
</evidence>
<dbReference type="InterPro" id="IPR001077">
    <property type="entry name" value="COMT_C"/>
</dbReference>
<proteinExistence type="predicted"/>
<dbReference type="InterPro" id="IPR029063">
    <property type="entry name" value="SAM-dependent_MTases_sf"/>
</dbReference>
<feature type="domain" description="O-methyltransferase C-terminal" evidence="4">
    <location>
        <begin position="132"/>
        <end position="347"/>
    </location>
</feature>
<organism evidence="6 7">
    <name type="scientific">Stylosanthes scabra</name>
    <dbReference type="NCBI Taxonomy" id="79078"/>
    <lineage>
        <taxon>Eukaryota</taxon>
        <taxon>Viridiplantae</taxon>
        <taxon>Streptophyta</taxon>
        <taxon>Embryophyta</taxon>
        <taxon>Tracheophyta</taxon>
        <taxon>Spermatophyta</taxon>
        <taxon>Magnoliopsida</taxon>
        <taxon>eudicotyledons</taxon>
        <taxon>Gunneridae</taxon>
        <taxon>Pentapetalae</taxon>
        <taxon>rosids</taxon>
        <taxon>fabids</taxon>
        <taxon>Fabales</taxon>
        <taxon>Fabaceae</taxon>
        <taxon>Papilionoideae</taxon>
        <taxon>50 kb inversion clade</taxon>
        <taxon>dalbergioids sensu lato</taxon>
        <taxon>Dalbergieae</taxon>
        <taxon>Pterocarpus clade</taxon>
        <taxon>Stylosanthes</taxon>
    </lineage>
</organism>
<evidence type="ECO:0000259" key="5">
    <source>
        <dbReference type="Pfam" id="PF08100"/>
    </source>
</evidence>